<keyword evidence="3" id="KW-1185">Reference proteome</keyword>
<dbReference type="SUPFAM" id="SSF52540">
    <property type="entry name" value="P-loop containing nucleoside triphosphate hydrolases"/>
    <property type="match status" value="1"/>
</dbReference>
<dbReference type="InterPro" id="IPR050678">
    <property type="entry name" value="DNA_Partitioning_ATPase"/>
</dbReference>
<geneLocation type="plasmid" evidence="3">
    <name>pedy32-46i</name>
</geneLocation>
<proteinExistence type="predicted"/>
<dbReference type="RefSeq" id="WP_164711222.1">
    <property type="nucleotide sequence ID" value="NZ_CP031166.1"/>
</dbReference>
<evidence type="ECO:0000313" key="2">
    <source>
        <dbReference type="EMBL" id="AXV10344.1"/>
    </source>
</evidence>
<dbReference type="EMBL" id="CP031166">
    <property type="protein sequence ID" value="AXV10344.1"/>
    <property type="molecule type" value="Genomic_DNA"/>
</dbReference>
<gene>
    <name evidence="2" type="ORF">DVS28_b0604</name>
</gene>
<dbReference type="AlphaFoldDB" id="A0A346Y797"/>
<dbReference type="PANTHER" id="PTHR13696">
    <property type="entry name" value="P-LOOP CONTAINING NUCLEOSIDE TRIPHOSPHATE HYDROLASE"/>
    <property type="match status" value="1"/>
</dbReference>
<protein>
    <submittedName>
        <fullName evidence="2">Chromosome (Plasmid) partitioning protein ParA / Sporulation initiation inhibitor protein Soj</fullName>
    </submittedName>
</protein>
<dbReference type="KEGG" id="euz:DVS28_b0604"/>
<dbReference type="InterPro" id="IPR025669">
    <property type="entry name" value="AAA_dom"/>
</dbReference>
<reference evidence="2 3" key="1">
    <citation type="submission" date="2018-09" db="EMBL/GenBank/DDBJ databases">
        <title>Complete genome sequence of Euzebya sp. DY32-46 isolated from seawater of Pacific Ocean.</title>
        <authorList>
            <person name="Xu L."/>
            <person name="Wu Y.-H."/>
            <person name="Xu X.-W."/>
        </authorList>
    </citation>
    <scope>NUCLEOTIDE SEQUENCE [LARGE SCALE GENOMIC DNA]</scope>
    <source>
        <strain evidence="2 3">DY32-46</strain>
        <plasmid evidence="3">pedy32-46i</plasmid>
    </source>
</reference>
<sequence>MFGNSIALMSGKGGVGKTTLASNIAGILAAVGRKVLVVDLDHQADLGKDLGYAYTEEGLADGGSALLSAAISQVSLDKPPLVGVRDNLDVIPSGGQTEALKKFIESYYPDGGAQAYEHHGAILGGALYDLVDDYDVVVFDCPPDFTSGLVYEALACTRWLLVPSAVDAASEEGLINAHLATQVVAERNPDLEMVGAVLFDLPSNASRLAQEFNEDIAAIVAHAGLREDLVFPTWVRTSKKSARDMRKYGKLAHEYYGEHGTLDRWVDGKFNPDLASGAAEALKDDFQFIVRELIERTGL</sequence>
<dbReference type="CDD" id="cd02042">
    <property type="entry name" value="ParAB_family"/>
    <property type="match status" value="1"/>
</dbReference>
<evidence type="ECO:0000259" key="1">
    <source>
        <dbReference type="Pfam" id="PF13614"/>
    </source>
</evidence>
<dbReference type="InterPro" id="IPR027417">
    <property type="entry name" value="P-loop_NTPase"/>
</dbReference>
<keyword evidence="2" id="KW-0614">Plasmid</keyword>
<dbReference type="Pfam" id="PF13614">
    <property type="entry name" value="AAA_31"/>
    <property type="match status" value="1"/>
</dbReference>
<organism evidence="2 3">
    <name type="scientific">Euzebya pacifica</name>
    <dbReference type="NCBI Taxonomy" id="1608957"/>
    <lineage>
        <taxon>Bacteria</taxon>
        <taxon>Bacillati</taxon>
        <taxon>Actinomycetota</taxon>
        <taxon>Nitriliruptoria</taxon>
        <taxon>Euzebyales</taxon>
    </lineage>
</organism>
<evidence type="ECO:0000313" key="3">
    <source>
        <dbReference type="Proteomes" id="UP000264006"/>
    </source>
</evidence>
<dbReference type="PANTHER" id="PTHR13696:SF52">
    <property type="entry name" value="PARA FAMILY PROTEIN CT_582"/>
    <property type="match status" value="1"/>
</dbReference>
<feature type="domain" description="AAA" evidence="1">
    <location>
        <begin position="5"/>
        <end position="192"/>
    </location>
</feature>
<name>A0A346Y797_9ACTN</name>
<dbReference type="Proteomes" id="UP000264006">
    <property type="component" value="Plasmid pEDY32-46I"/>
</dbReference>
<dbReference type="Gene3D" id="3.40.50.300">
    <property type="entry name" value="P-loop containing nucleotide triphosphate hydrolases"/>
    <property type="match status" value="1"/>
</dbReference>
<accession>A0A346Y797</accession>